<dbReference type="Gene3D" id="3.30.160.540">
    <property type="match status" value="1"/>
</dbReference>
<dbReference type="SUPFAM" id="SSF63848">
    <property type="entry name" value="Cell-division inhibitor MinC, C-terminal domain"/>
    <property type="match status" value="1"/>
</dbReference>
<dbReference type="RefSeq" id="WP_057765637.1">
    <property type="nucleotide sequence ID" value="NZ_AZDG01000010.1"/>
</dbReference>
<evidence type="ECO:0000259" key="7">
    <source>
        <dbReference type="Pfam" id="PF03775"/>
    </source>
</evidence>
<evidence type="ECO:0000256" key="5">
    <source>
        <dbReference type="ARBA" id="ARBA00046874"/>
    </source>
</evidence>
<evidence type="ECO:0000256" key="6">
    <source>
        <dbReference type="HAMAP-Rule" id="MF_00267"/>
    </source>
</evidence>
<comment type="similarity">
    <text evidence="1 6">Belongs to the MinC family.</text>
</comment>
<dbReference type="GO" id="GO:0000917">
    <property type="term" value="P:division septum assembly"/>
    <property type="evidence" value="ECO:0007669"/>
    <property type="project" value="UniProtKB-KW"/>
</dbReference>
<keyword evidence="3 6" id="KW-0717">Septation</keyword>
<dbReference type="EMBL" id="AZDG01000010">
    <property type="protein sequence ID" value="KRK64552.1"/>
    <property type="molecule type" value="Genomic_DNA"/>
</dbReference>
<dbReference type="InterPro" id="IPR013033">
    <property type="entry name" value="MinC"/>
</dbReference>
<accession>A0A0R1IZW6</accession>
<dbReference type="STRING" id="1423811.FC72_GL000277"/>
<dbReference type="Proteomes" id="UP000050929">
    <property type="component" value="Unassembled WGS sequence"/>
</dbReference>
<comment type="caution">
    <text evidence="9">The sequence shown here is derived from an EMBL/GenBank/DDBJ whole genome shotgun (WGS) entry which is preliminary data.</text>
</comment>
<comment type="subunit">
    <text evidence="5 6">Interacts with MinD and FtsZ.</text>
</comment>
<evidence type="ECO:0000256" key="1">
    <source>
        <dbReference type="ARBA" id="ARBA00006291"/>
    </source>
</evidence>
<gene>
    <name evidence="6" type="primary">minC</name>
    <name evidence="9" type="ORF">FC72_GL000277</name>
</gene>
<dbReference type="GO" id="GO:1901891">
    <property type="term" value="P:regulation of cell septum assembly"/>
    <property type="evidence" value="ECO:0007669"/>
    <property type="project" value="InterPro"/>
</dbReference>
<dbReference type="PANTHER" id="PTHR34108">
    <property type="entry name" value="SEPTUM SITE-DETERMINING PROTEIN MINC"/>
    <property type="match status" value="1"/>
</dbReference>
<dbReference type="Pfam" id="PF22642">
    <property type="entry name" value="MinC_N_1"/>
    <property type="match status" value="1"/>
</dbReference>
<evidence type="ECO:0000313" key="10">
    <source>
        <dbReference type="Proteomes" id="UP000050929"/>
    </source>
</evidence>
<dbReference type="GO" id="GO:0000902">
    <property type="term" value="P:cell morphogenesis"/>
    <property type="evidence" value="ECO:0007669"/>
    <property type="project" value="InterPro"/>
</dbReference>
<organism evidence="9 10">
    <name type="scientific">Companilactobacillus tucceti DSM 20183</name>
    <dbReference type="NCBI Taxonomy" id="1423811"/>
    <lineage>
        <taxon>Bacteria</taxon>
        <taxon>Bacillati</taxon>
        <taxon>Bacillota</taxon>
        <taxon>Bacilli</taxon>
        <taxon>Lactobacillales</taxon>
        <taxon>Lactobacillaceae</taxon>
        <taxon>Companilactobacillus</taxon>
    </lineage>
</organism>
<dbReference type="Gene3D" id="2.160.20.70">
    <property type="match status" value="1"/>
</dbReference>
<protein>
    <recommendedName>
        <fullName evidence="6">Probable septum site-determining protein MinC</fullName>
    </recommendedName>
</protein>
<keyword evidence="4 6" id="KW-0131">Cell cycle</keyword>
<comment type="function">
    <text evidence="6">Cell division inhibitor that blocks the formation of polar Z ring septums. Rapidly oscillates between the poles of the cell to destabilize FtsZ filaments that have formed before they mature into polar Z rings. Prevents FtsZ polymerization.</text>
</comment>
<evidence type="ECO:0000256" key="3">
    <source>
        <dbReference type="ARBA" id="ARBA00023210"/>
    </source>
</evidence>
<dbReference type="OrthoDB" id="9790810at2"/>
<keyword evidence="10" id="KW-1185">Reference proteome</keyword>
<evidence type="ECO:0000256" key="4">
    <source>
        <dbReference type="ARBA" id="ARBA00023306"/>
    </source>
</evidence>
<feature type="domain" description="Septum formation inhibitor MinC C-terminal" evidence="7">
    <location>
        <begin position="106"/>
        <end position="194"/>
    </location>
</feature>
<evidence type="ECO:0000313" key="9">
    <source>
        <dbReference type="EMBL" id="KRK64552.1"/>
    </source>
</evidence>
<keyword evidence="2 6" id="KW-0132">Cell division</keyword>
<feature type="domain" description="Septum site-determining protein MinC N-terminal" evidence="8">
    <location>
        <begin position="4"/>
        <end position="81"/>
    </location>
</feature>
<dbReference type="HAMAP" id="MF_00267">
    <property type="entry name" value="MinC"/>
    <property type="match status" value="1"/>
</dbReference>
<dbReference type="InterPro" id="IPR016098">
    <property type="entry name" value="CAP/MinC_C"/>
</dbReference>
<dbReference type="AlphaFoldDB" id="A0A0R1IZW6"/>
<sequence length="220" mass="24250">MSDVTLKGSKDGYVMTINDQGDFGNSLKELKEIIANQNVGSSEEEVIQFTIKTGNRLLTSEQVKELKTSFAEYPQIEIKSIDSDVEEKSIIEDLIKKSQMNIEAGIVRSGQKLEYDGDLLFLGTLHEGAHISATGSVFIIGKVHGIVQAGYPDNTGAAICGNLDGAAQLRIADVIEIVTEDNSSKFKNDSFAYLDDLHTINVEDMQNYREIINDSRKRTV</sequence>
<name>A0A0R1IZW6_9LACO</name>
<dbReference type="InterPro" id="IPR036145">
    <property type="entry name" value="MinC_C_sf"/>
</dbReference>
<dbReference type="Pfam" id="PF03775">
    <property type="entry name" value="MinC_C"/>
    <property type="match status" value="1"/>
</dbReference>
<dbReference type="InterPro" id="IPR005526">
    <property type="entry name" value="Septum_form_inhib_MinC_C"/>
</dbReference>
<dbReference type="InterPro" id="IPR055219">
    <property type="entry name" value="MinC_N_1"/>
</dbReference>
<reference evidence="9 10" key="1">
    <citation type="journal article" date="2015" name="Genome Announc.">
        <title>Expanding the biotechnology potential of lactobacilli through comparative genomics of 213 strains and associated genera.</title>
        <authorList>
            <person name="Sun Z."/>
            <person name="Harris H.M."/>
            <person name="McCann A."/>
            <person name="Guo C."/>
            <person name="Argimon S."/>
            <person name="Zhang W."/>
            <person name="Yang X."/>
            <person name="Jeffery I.B."/>
            <person name="Cooney J.C."/>
            <person name="Kagawa T.F."/>
            <person name="Liu W."/>
            <person name="Song Y."/>
            <person name="Salvetti E."/>
            <person name="Wrobel A."/>
            <person name="Rasinkangas P."/>
            <person name="Parkhill J."/>
            <person name="Rea M.C."/>
            <person name="O'Sullivan O."/>
            <person name="Ritari J."/>
            <person name="Douillard F.P."/>
            <person name="Paul Ross R."/>
            <person name="Yang R."/>
            <person name="Briner A.E."/>
            <person name="Felis G.E."/>
            <person name="de Vos W.M."/>
            <person name="Barrangou R."/>
            <person name="Klaenhammer T.R."/>
            <person name="Caufield P.W."/>
            <person name="Cui Y."/>
            <person name="Zhang H."/>
            <person name="O'Toole P.W."/>
        </authorList>
    </citation>
    <scope>NUCLEOTIDE SEQUENCE [LARGE SCALE GENOMIC DNA]</scope>
    <source>
        <strain evidence="9 10">DSM 20183</strain>
    </source>
</reference>
<dbReference type="PATRIC" id="fig|1423811.3.peg.277"/>
<proteinExistence type="inferred from homology"/>
<evidence type="ECO:0000259" key="8">
    <source>
        <dbReference type="Pfam" id="PF22642"/>
    </source>
</evidence>
<dbReference type="PANTHER" id="PTHR34108:SF1">
    <property type="entry name" value="SEPTUM SITE-DETERMINING PROTEIN MINC"/>
    <property type="match status" value="1"/>
</dbReference>
<evidence type="ECO:0000256" key="2">
    <source>
        <dbReference type="ARBA" id="ARBA00022618"/>
    </source>
</evidence>